<proteinExistence type="predicted"/>
<dbReference type="OrthoDB" id="49511at2759"/>
<dbReference type="InterPro" id="IPR016441">
    <property type="entry name" value="Tti1"/>
</dbReference>
<comment type="caution">
    <text evidence="4">The sequence shown here is derived from an EMBL/GenBank/DDBJ whole genome shotgun (WGS) entry which is preliminary data.</text>
</comment>
<dbReference type="Pfam" id="PF24181">
    <property type="entry name" value="TPR_TTI1_C"/>
    <property type="match status" value="1"/>
</dbReference>
<sequence>MDSTPSPQDRNELFQKLKPCCVKISQLAIKEPGSQATHRELLGLTNQVLDVLHEQTRSRHSALDEKLAEYVFFPLYHIFRQLDLFPILLVENCVKCLNVLIIHGWKAKIPPKMVQQILTLLTFIIDGVPGSEKKRHVPEETVLESFRTLTSLFKVSSISPTAAAALAGEDAIPALGHGITVMLDGVSKGTTDSIQQEALHALQGVYSTLRDQAALANFLPGTISAMTKIISTPARYRKLVLSQCLATVSLVLTRVLGDMQTRSIQAKSQSSASNEQDKNKLLSPAWLKATTGQVRLALTTMMKLRTHDAPEVRGALRSLCVKLLDECHTTLADCAPFLVETAMVLDDKNIETSLAETSLRNLISIYPELADKAKSAVYSWMSSLPRVMQSGDEDVKRNAVHNLSKGIGLLQELHIESETLEDALSDALRDSTVALMTSTKSHPKVSTMDVVTLGGEQSMTFGGIEQCYNPVLLAHESQRAVRQEILGLLRVIGSHTKPSRLVTDMLEHVRIPGSINRIAAFWLCFELVKAAHSSSADEATFLDLSAFAGSDDDVGVAFQELYSYSVQVLDSHAEAEAADWRLEALALEVTSYAASRSGAAFRPELIDVLFPIVTFMGSENQELRQHAIVTLNAIASACEYDSVSALIIENVDYMVNSVALRLNTLDISPASTQVLTMMIRLTGPRLVPFLDDVVESIFAALENYHGYPLFVESLFSVLKELVNQAVKSDTLLLEDQKHSVRVHKKKRPQPEGIGGLLEFLERRKKRKKYEEEEEKSNKASQGHPTEPWKEGPAEGDDDDDDEQGRAPPPEREKPPNTVTYQLLLRITSLTQHYLTSPTPKLRRSLLELLSTASPALAADEDSFLPLVNAIWPVVVSRLYDPESFIAIEACHALAALCAAAGDFLSSRFKTEWSDGLGDWCRKVKHQVLAGTSRAAPPSEPTSMMGGGRDKKILIPTAAGTVVESRSGSGQQSREATSGSLGQYSSPVRLWEAVVKLLTSLVSHVRVSDEMFDEILDLLAEVLERSSEVREALETVNPDAVWLVRYERGCVERLPTPKMEGVVFVSMNIGA</sequence>
<dbReference type="PANTHER" id="PTHR18460:SF3">
    <property type="entry name" value="TELO2-INTERACTING PROTEIN 1 HOMOLOG"/>
    <property type="match status" value="1"/>
</dbReference>
<reference evidence="5" key="1">
    <citation type="journal article" date="2014" name="Genome Announc.">
        <title>Genome sequence and annotation of Acremonium chrysogenum, producer of the beta-lactam antibiotic cephalosporin C.</title>
        <authorList>
            <person name="Terfehr D."/>
            <person name="Dahlmann T.A."/>
            <person name="Specht T."/>
            <person name="Zadra I."/>
            <person name="Kuernsteiner H."/>
            <person name="Kueck U."/>
        </authorList>
    </citation>
    <scope>NUCLEOTIDE SEQUENCE [LARGE SCALE GENOMIC DNA]</scope>
    <source>
        <strain evidence="5">ATCC 11550 / CBS 779.69 / DSM 880 / IAM 14645 / JCM 23072 / IMI 49137</strain>
    </source>
</reference>
<keyword evidence="5" id="KW-1185">Reference proteome</keyword>
<feature type="region of interest" description="Disordered" evidence="1">
    <location>
        <begin position="767"/>
        <end position="817"/>
    </location>
</feature>
<dbReference type="Pfam" id="PF24173">
    <property type="entry name" value="TPR_TTI1_N"/>
    <property type="match status" value="1"/>
</dbReference>
<dbReference type="InterPro" id="IPR057566">
    <property type="entry name" value="TPR_TTI1_N"/>
</dbReference>
<dbReference type="InterPro" id="IPR052587">
    <property type="entry name" value="TELO2-interacting_protein_1"/>
</dbReference>
<dbReference type="EMBL" id="JPKY01000114">
    <property type="protein sequence ID" value="KFH41795.1"/>
    <property type="molecule type" value="Genomic_DNA"/>
</dbReference>
<evidence type="ECO:0000313" key="4">
    <source>
        <dbReference type="EMBL" id="KFH41795.1"/>
    </source>
</evidence>
<feature type="domain" description="TTI1 C-terminal TPR" evidence="3">
    <location>
        <begin position="717"/>
        <end position="910"/>
    </location>
</feature>
<dbReference type="Gene3D" id="1.25.10.10">
    <property type="entry name" value="Leucine-rich Repeat Variant"/>
    <property type="match status" value="2"/>
</dbReference>
<protein>
    <submittedName>
        <fullName evidence="4">TEL2-interacting protein-like protein</fullName>
    </submittedName>
</protein>
<dbReference type="SUPFAM" id="SSF48371">
    <property type="entry name" value="ARM repeat"/>
    <property type="match status" value="1"/>
</dbReference>
<dbReference type="Pfam" id="PF21547">
    <property type="entry name" value="TTI1"/>
    <property type="match status" value="1"/>
</dbReference>
<evidence type="ECO:0000259" key="3">
    <source>
        <dbReference type="Pfam" id="PF24181"/>
    </source>
</evidence>
<feature type="compositionally biased region" description="Polar residues" evidence="1">
    <location>
        <begin position="963"/>
        <end position="981"/>
    </location>
</feature>
<dbReference type="InterPro" id="IPR011989">
    <property type="entry name" value="ARM-like"/>
</dbReference>
<evidence type="ECO:0000259" key="2">
    <source>
        <dbReference type="Pfam" id="PF24173"/>
    </source>
</evidence>
<dbReference type="InterPro" id="IPR016024">
    <property type="entry name" value="ARM-type_fold"/>
</dbReference>
<feature type="compositionally biased region" description="Acidic residues" evidence="1">
    <location>
        <begin position="793"/>
        <end position="802"/>
    </location>
</feature>
<dbReference type="Proteomes" id="UP000029964">
    <property type="component" value="Unassembled WGS sequence"/>
</dbReference>
<feature type="domain" description="TTI1 N-terminal TPR" evidence="2">
    <location>
        <begin position="14"/>
        <end position="345"/>
    </location>
</feature>
<dbReference type="STRING" id="857340.A0A086SXG3"/>
<dbReference type="GO" id="GO:0005737">
    <property type="term" value="C:cytoplasm"/>
    <property type="evidence" value="ECO:0007669"/>
    <property type="project" value="TreeGrafter"/>
</dbReference>
<feature type="region of interest" description="Disordered" evidence="1">
    <location>
        <begin position="961"/>
        <end position="981"/>
    </location>
</feature>
<dbReference type="PANTHER" id="PTHR18460">
    <property type="entry name" value="TEL2 INTERACTING PROTEIN 1 TTI1 FAMILY MEMBER"/>
    <property type="match status" value="1"/>
</dbReference>
<name>A0A086SXG3_HAPC1</name>
<dbReference type="InterPro" id="IPR049362">
    <property type="entry name" value="TTI1_rpt"/>
</dbReference>
<evidence type="ECO:0000256" key="1">
    <source>
        <dbReference type="SAM" id="MobiDB-lite"/>
    </source>
</evidence>
<evidence type="ECO:0000313" key="5">
    <source>
        <dbReference type="Proteomes" id="UP000029964"/>
    </source>
</evidence>
<dbReference type="AlphaFoldDB" id="A0A086SXG3"/>
<accession>A0A086SXG3</accession>
<organism evidence="4 5">
    <name type="scientific">Hapsidospora chrysogenum (strain ATCC 11550 / CBS 779.69 / DSM 880 / IAM 14645 / JCM 23072 / IMI 49137)</name>
    <name type="common">Acremonium chrysogenum</name>
    <dbReference type="NCBI Taxonomy" id="857340"/>
    <lineage>
        <taxon>Eukaryota</taxon>
        <taxon>Fungi</taxon>
        <taxon>Dikarya</taxon>
        <taxon>Ascomycota</taxon>
        <taxon>Pezizomycotina</taxon>
        <taxon>Sordariomycetes</taxon>
        <taxon>Hypocreomycetidae</taxon>
        <taxon>Hypocreales</taxon>
        <taxon>Bionectriaceae</taxon>
        <taxon>Hapsidospora</taxon>
    </lineage>
</organism>
<dbReference type="InterPro" id="IPR057567">
    <property type="entry name" value="TPR_TTI1_C"/>
</dbReference>
<dbReference type="PIRSF" id="PIRSF005250">
    <property type="entry name" value="UCP005250"/>
    <property type="match status" value="1"/>
</dbReference>
<dbReference type="HOGENOM" id="CLU_005544_0_0_1"/>
<gene>
    <name evidence="4" type="ORF">ACRE_074990</name>
</gene>